<feature type="domain" description="Crinkler effector protein N-terminal" evidence="4">
    <location>
        <begin position="87"/>
        <end position="185"/>
    </location>
</feature>
<dbReference type="EMBL" id="JBIMZQ010000040">
    <property type="protein sequence ID" value="KAL3660580.1"/>
    <property type="molecule type" value="Genomic_DNA"/>
</dbReference>
<evidence type="ECO:0000256" key="1">
    <source>
        <dbReference type="ARBA" id="ARBA00004340"/>
    </source>
</evidence>
<proteinExistence type="predicted"/>
<gene>
    <name evidence="5" type="ORF">V7S43_014335</name>
</gene>
<dbReference type="InterPro" id="IPR045379">
    <property type="entry name" value="Crinkler_N"/>
</dbReference>
<name>A0ABD3F561_9STRA</name>
<evidence type="ECO:0000313" key="5">
    <source>
        <dbReference type="EMBL" id="KAL3660580.1"/>
    </source>
</evidence>
<dbReference type="GO" id="GO:0043657">
    <property type="term" value="C:host cell"/>
    <property type="evidence" value="ECO:0007669"/>
    <property type="project" value="UniProtKB-SubCell"/>
</dbReference>
<evidence type="ECO:0000313" key="6">
    <source>
        <dbReference type="Proteomes" id="UP001632037"/>
    </source>
</evidence>
<evidence type="ECO:0000256" key="3">
    <source>
        <dbReference type="ARBA" id="ARBA00022525"/>
    </source>
</evidence>
<dbReference type="Pfam" id="PF20147">
    <property type="entry name" value="Crinkler"/>
    <property type="match status" value="1"/>
</dbReference>
<keyword evidence="3" id="KW-0964">Secreted</keyword>
<keyword evidence="6" id="KW-1185">Reference proteome</keyword>
<comment type="subcellular location">
    <subcellularLocation>
        <location evidence="1">Host cell</location>
    </subcellularLocation>
    <subcellularLocation>
        <location evidence="2">Secreted</location>
    </subcellularLocation>
</comment>
<evidence type="ECO:0000259" key="4">
    <source>
        <dbReference type="Pfam" id="PF20147"/>
    </source>
</evidence>
<dbReference type="AlphaFoldDB" id="A0ABD3F561"/>
<accession>A0ABD3F561</accession>
<protein>
    <recommendedName>
        <fullName evidence="4">Crinkler effector protein N-terminal domain-containing protein</fullName>
    </recommendedName>
</protein>
<comment type="caution">
    <text evidence="5">The sequence shown here is derived from an EMBL/GenBank/DDBJ whole genome shotgun (WGS) entry which is preliminary data.</text>
</comment>
<sequence>MPLLRMTSSILKATMDSPTALNMVSKSLSANFVASIHPHQQHQPKREQLKDRRVSEPTRCVQLKQTANQSIDVHHFHLNTAPNSPLLFHVDIVEDTSVGELKIAITSALRYTGRPDKLQLYLAKKGSAWLTERDVLEGVSDLNDDNRLKFARATLEVVGLASDQLGKVSDEDAAGGLGPVHVVVEIAEEKSVTRKTRARSENDDQRLAKRLKATEVEKWEWKEEEPVYYRKGRLFFVNREKAVQDLVKFHERKFKRANQGIGDTWVIPLLDNDYGFGKTRFGSEYIRRCQSLERDSTMVRGFMDTLCSCHTIPISLIQMQVLEKNGDFHAEKASRSLIDCIRAFFKVKYVTLPHAFDKPEETYAILLANLTEEVEPLFIVIDEIGLAFNHNKLDDFARSEQFIKFCKVLQPLFENQKLFFLIAGRASFLNHVARRPLGTGSITTNSPFLFKRLDLHLLRHEAIKTIIKNTRWEEATSDTIQDHLQLTEDQVTKAADHLFDTTLGHPRSLLVAFETCESYDELFNYVPDVPIKGVEWNSFFEKLWLYRNPLEHLMGRALDEVETDLSECWTDNGGTEISYETTVSEFGIGWEGSIHAALLYMPSYIQKPILATVYPSKELLEKVAPAISHISIDYPDVFELLCLSRFQEMFQKETRPRDALPSFFTMEQWFGRCDGVQFADRTFRMPKITTQSKNKSPSLASKTAHPGRASIVMAEAGKKYVNVQTK</sequence>
<organism evidence="5 6">
    <name type="scientific">Phytophthora oleae</name>
    <dbReference type="NCBI Taxonomy" id="2107226"/>
    <lineage>
        <taxon>Eukaryota</taxon>
        <taxon>Sar</taxon>
        <taxon>Stramenopiles</taxon>
        <taxon>Oomycota</taxon>
        <taxon>Peronosporomycetes</taxon>
        <taxon>Peronosporales</taxon>
        <taxon>Peronosporaceae</taxon>
        <taxon>Phytophthora</taxon>
    </lineage>
</organism>
<dbReference type="Proteomes" id="UP001632037">
    <property type="component" value="Unassembled WGS sequence"/>
</dbReference>
<dbReference type="GO" id="GO:0005576">
    <property type="term" value="C:extracellular region"/>
    <property type="evidence" value="ECO:0007669"/>
    <property type="project" value="UniProtKB-SubCell"/>
</dbReference>
<evidence type="ECO:0000256" key="2">
    <source>
        <dbReference type="ARBA" id="ARBA00004613"/>
    </source>
</evidence>
<reference evidence="5 6" key="1">
    <citation type="submission" date="2024-09" db="EMBL/GenBank/DDBJ databases">
        <title>Genome sequencing and assembly of Phytophthora oleae, isolate VK10A, causative agent of rot of olive drupes.</title>
        <authorList>
            <person name="Conti Taguali S."/>
            <person name="Riolo M."/>
            <person name="La Spada F."/>
            <person name="Cacciola S.O."/>
            <person name="Dionisio G."/>
        </authorList>
    </citation>
    <scope>NUCLEOTIDE SEQUENCE [LARGE SCALE GENOMIC DNA]</scope>
    <source>
        <strain evidence="5 6">VK10A</strain>
    </source>
</reference>